<protein>
    <submittedName>
        <fullName evidence="2">GMP synthase family protein</fullName>
    </submittedName>
</protein>
<reference evidence="3" key="1">
    <citation type="submission" date="2011-06" db="EMBL/GenBank/DDBJ databases">
        <authorList>
            <consortium name="US DOE Joint Genome Institute (JGI-PGF)"/>
            <person name="Lucas S."/>
            <person name="Han J."/>
            <person name="Lapidus A."/>
            <person name="Cheng J.-F."/>
            <person name="Goodwin L."/>
            <person name="Pitluck S."/>
            <person name="Peters L."/>
            <person name="Land M.L."/>
            <person name="Hauser L."/>
            <person name="Vogl K."/>
            <person name="Liu Z."/>
            <person name="Overmann J."/>
            <person name="Frigaard N.-U."/>
            <person name="Bryant D.A."/>
            <person name="Woyke T.J."/>
        </authorList>
    </citation>
    <scope>NUCLEOTIDE SEQUENCE [LARGE SCALE GENOMIC DNA]</scope>
    <source>
        <strain evidence="3">970</strain>
    </source>
</reference>
<dbReference type="PANTHER" id="PTHR42695:SF5">
    <property type="entry name" value="GLUTAMINE AMIDOTRANSFERASE YLR126C-RELATED"/>
    <property type="match status" value="1"/>
</dbReference>
<dbReference type="CDD" id="cd01741">
    <property type="entry name" value="GATase1_1"/>
    <property type="match status" value="1"/>
</dbReference>
<feature type="domain" description="Glutamine amidotransferase" evidence="1">
    <location>
        <begin position="42"/>
        <end position="181"/>
    </location>
</feature>
<evidence type="ECO:0000259" key="1">
    <source>
        <dbReference type="Pfam" id="PF00117"/>
    </source>
</evidence>
<dbReference type="SUPFAM" id="SSF52317">
    <property type="entry name" value="Class I glutamine amidotransferase-like"/>
    <property type="match status" value="1"/>
</dbReference>
<dbReference type="FunFam" id="3.40.50.880:FF:000033">
    <property type="entry name" value="Glutamine amidotransferase class-I"/>
    <property type="match status" value="1"/>
</dbReference>
<dbReference type="EMBL" id="JH603168">
    <property type="protein sequence ID" value="EIC22985.1"/>
    <property type="molecule type" value="Genomic_DNA"/>
</dbReference>
<dbReference type="Pfam" id="PF00117">
    <property type="entry name" value="GATase"/>
    <property type="match status" value="1"/>
</dbReference>
<dbReference type="OrthoDB" id="9813383at2"/>
<dbReference type="InterPro" id="IPR029062">
    <property type="entry name" value="Class_I_gatase-like"/>
</dbReference>
<dbReference type="eggNOG" id="COG0518">
    <property type="taxonomic scope" value="Bacteria"/>
</dbReference>
<dbReference type="RefSeq" id="WP_009147070.1">
    <property type="nucleotide sequence ID" value="NZ_CP121471.1"/>
</dbReference>
<sequence>MRLHVLQHVPFEGPARIGDWAGRRGHALATSHLYAGDPPPALEDFDGLVIMGGPMSVHDEAEHSWLGAEKACIENAIAAGRPLIGVCLGAQLIAQALGAAVTKNAEREIGWFPIELTAEAQAEPCCAGLPARFDALHWHGERFDIPAGALHLARSQACDAQAFLYQGRVLGLQCHLESMPGSVAALCEHCADELSPGPFVQTAGEMCAAPPAAFEQVHAVLEQLLDAVMPSGGPA</sequence>
<dbReference type="AlphaFoldDB" id="H8YX09"/>
<accession>H8YX09</accession>
<organism evidence="2 3">
    <name type="scientific">Thiorhodovibrio frisius</name>
    <dbReference type="NCBI Taxonomy" id="631362"/>
    <lineage>
        <taxon>Bacteria</taxon>
        <taxon>Pseudomonadati</taxon>
        <taxon>Pseudomonadota</taxon>
        <taxon>Gammaproteobacteria</taxon>
        <taxon>Chromatiales</taxon>
        <taxon>Chromatiaceae</taxon>
        <taxon>Thiorhodovibrio</taxon>
    </lineage>
</organism>
<keyword evidence="3" id="KW-1185">Reference proteome</keyword>
<dbReference type="Proteomes" id="UP000002964">
    <property type="component" value="Unassembled WGS sequence"/>
</dbReference>
<dbReference type="Gene3D" id="3.40.50.880">
    <property type="match status" value="1"/>
</dbReference>
<dbReference type="InterPro" id="IPR044992">
    <property type="entry name" value="ChyE-like"/>
</dbReference>
<name>H8YX09_9GAMM</name>
<dbReference type="GO" id="GO:0005829">
    <property type="term" value="C:cytosol"/>
    <property type="evidence" value="ECO:0007669"/>
    <property type="project" value="TreeGrafter"/>
</dbReference>
<proteinExistence type="predicted"/>
<reference evidence="2 3" key="2">
    <citation type="submission" date="2011-11" db="EMBL/GenBank/DDBJ databases">
        <authorList>
            <consortium name="US DOE Joint Genome Institute"/>
            <person name="Lucas S."/>
            <person name="Han J."/>
            <person name="Lapidus A."/>
            <person name="Cheng J.-F."/>
            <person name="Goodwin L."/>
            <person name="Pitluck S."/>
            <person name="Peters L."/>
            <person name="Ovchinnikova G."/>
            <person name="Zhang X."/>
            <person name="Detter J.C."/>
            <person name="Han C."/>
            <person name="Tapia R."/>
            <person name="Land M."/>
            <person name="Hauser L."/>
            <person name="Kyrpides N."/>
            <person name="Ivanova N."/>
            <person name="Pagani I."/>
            <person name="Vogl K."/>
            <person name="Liu Z."/>
            <person name="Overmann J."/>
            <person name="Frigaard N.-U."/>
            <person name="Bryant D."/>
            <person name="Woyke T."/>
        </authorList>
    </citation>
    <scope>NUCLEOTIDE SEQUENCE [LARGE SCALE GENOMIC DNA]</scope>
    <source>
        <strain evidence="2 3">970</strain>
    </source>
</reference>
<evidence type="ECO:0000313" key="3">
    <source>
        <dbReference type="Proteomes" id="UP000002964"/>
    </source>
</evidence>
<dbReference type="HOGENOM" id="CLU_054974_3_3_6"/>
<dbReference type="PANTHER" id="PTHR42695">
    <property type="entry name" value="GLUTAMINE AMIDOTRANSFERASE YLR126C-RELATED"/>
    <property type="match status" value="1"/>
</dbReference>
<evidence type="ECO:0000313" key="2">
    <source>
        <dbReference type="EMBL" id="EIC22985.1"/>
    </source>
</evidence>
<dbReference type="PROSITE" id="PS51273">
    <property type="entry name" value="GATASE_TYPE_1"/>
    <property type="match status" value="1"/>
</dbReference>
<dbReference type="STRING" id="631362.Thi970DRAFT_00634"/>
<gene>
    <name evidence="2" type="ORF">Thi970DRAFT_00634</name>
</gene>
<dbReference type="InterPro" id="IPR017926">
    <property type="entry name" value="GATASE"/>
</dbReference>